<sequence>MDSAYLGPVYLLLPVAQQCAWQSQDNRHLVTLTKGRGGFAATLCVWVKFKQIYISPKRNRSARGASMKISSR</sequence>
<evidence type="ECO:0000313" key="1">
    <source>
        <dbReference type="EMBL" id="ABU72164.1"/>
    </source>
</evidence>
<proteinExistence type="predicted"/>
<dbReference type="KEGG" id="vha:VIBHAR_03215"/>
<organism evidence="1 2">
    <name type="scientific">Vibrio campbellii (strain ATCC BAA-1116)</name>
    <dbReference type="NCBI Taxonomy" id="2902295"/>
    <lineage>
        <taxon>Bacteria</taxon>
        <taxon>Pseudomonadati</taxon>
        <taxon>Pseudomonadota</taxon>
        <taxon>Gammaproteobacteria</taxon>
        <taxon>Vibrionales</taxon>
        <taxon>Vibrionaceae</taxon>
        <taxon>Vibrio</taxon>
    </lineage>
</organism>
<evidence type="ECO:0000313" key="2">
    <source>
        <dbReference type="Proteomes" id="UP000008152"/>
    </source>
</evidence>
<dbReference type="EMBL" id="CP000789">
    <property type="protein sequence ID" value="ABU72164.1"/>
    <property type="molecule type" value="Genomic_DNA"/>
</dbReference>
<accession>A7MY08</accession>
<gene>
    <name evidence="1" type="ordered locus">VIBHAR_03215</name>
</gene>
<dbReference type="PATRIC" id="fig|338187.36.peg.3142"/>
<dbReference type="Proteomes" id="UP000008152">
    <property type="component" value="Chromosome I"/>
</dbReference>
<protein>
    <submittedName>
        <fullName evidence="1">Uncharacterized protein</fullName>
    </submittedName>
</protein>
<dbReference type="AlphaFoldDB" id="A7MY08"/>
<reference evidence="1 2" key="1">
    <citation type="submission" date="2007-08" db="EMBL/GenBank/DDBJ databases">
        <authorList>
            <consortium name="The Vibrio harveyi Genome Sequencing Project"/>
            <person name="Bassler B."/>
            <person name="Clifton S.W."/>
            <person name="Fulton L."/>
            <person name="Delehaunty K."/>
            <person name="Fronick C."/>
            <person name="Harrison M."/>
            <person name="Markivic C."/>
            <person name="Fulton R."/>
            <person name="Tin-Wollam A.-M."/>
            <person name="Shah N."/>
            <person name="Pepin K."/>
            <person name="Nash W."/>
            <person name="Thiruvilangam P."/>
            <person name="Bhonagiri V."/>
            <person name="Waters C."/>
            <person name="Tu K.C."/>
            <person name="Irgon J."/>
            <person name="Wilson R.K."/>
        </authorList>
    </citation>
    <scope>NUCLEOTIDE SEQUENCE [LARGE SCALE GENOMIC DNA]</scope>
    <source>
        <strain evidence="2">ATCC BAA-1116 / BB120</strain>
    </source>
</reference>
<name>A7MY08_VIBC1</name>